<dbReference type="InterPro" id="IPR036388">
    <property type="entry name" value="WH-like_DNA-bd_sf"/>
</dbReference>
<evidence type="ECO:0000256" key="5">
    <source>
        <dbReference type="ARBA" id="ARBA00054626"/>
    </source>
</evidence>
<dbReference type="PROSITE" id="PS50931">
    <property type="entry name" value="HTH_LYSR"/>
    <property type="match status" value="1"/>
</dbReference>
<evidence type="ECO:0000259" key="8">
    <source>
        <dbReference type="PROSITE" id="PS50931"/>
    </source>
</evidence>
<feature type="domain" description="HTH lysR-type" evidence="8">
    <location>
        <begin position="8"/>
        <end position="64"/>
    </location>
</feature>
<evidence type="ECO:0000313" key="9">
    <source>
        <dbReference type="EMBL" id="AUW43354.1"/>
    </source>
</evidence>
<evidence type="ECO:0000313" key="10">
    <source>
        <dbReference type="Proteomes" id="UP000238523"/>
    </source>
</evidence>
<keyword evidence="3" id="KW-0238">DNA-binding</keyword>
<dbReference type="InterPro" id="IPR036390">
    <property type="entry name" value="WH_DNA-bd_sf"/>
</dbReference>
<accession>A0A2K9Z516</accession>
<dbReference type="InterPro" id="IPR005119">
    <property type="entry name" value="LysR_subst-bd"/>
</dbReference>
<comment type="similarity">
    <text evidence="1">Belongs to the LysR transcriptional regulatory family.</text>
</comment>
<evidence type="ECO:0000256" key="4">
    <source>
        <dbReference type="ARBA" id="ARBA00023163"/>
    </source>
</evidence>
<evidence type="ECO:0000256" key="3">
    <source>
        <dbReference type="ARBA" id="ARBA00023125"/>
    </source>
</evidence>
<evidence type="ECO:0000256" key="1">
    <source>
        <dbReference type="ARBA" id="ARBA00009437"/>
    </source>
</evidence>
<keyword evidence="2" id="KW-0805">Transcription regulation</keyword>
<dbReference type="GO" id="GO:0006351">
    <property type="term" value="P:DNA-templated transcription"/>
    <property type="evidence" value="ECO:0007669"/>
    <property type="project" value="TreeGrafter"/>
</dbReference>
<dbReference type="SUPFAM" id="SSF46785">
    <property type="entry name" value="Winged helix' DNA-binding domain"/>
    <property type="match status" value="1"/>
</dbReference>
<dbReference type="EMBL" id="CP025012">
    <property type="protein sequence ID" value="AUW43354.1"/>
    <property type="molecule type" value="Genomic_DNA"/>
</dbReference>
<dbReference type="InterPro" id="IPR058163">
    <property type="entry name" value="LysR-type_TF_proteobact-type"/>
</dbReference>
<evidence type="ECO:0000256" key="2">
    <source>
        <dbReference type="ARBA" id="ARBA00023015"/>
    </source>
</evidence>
<dbReference type="Gene3D" id="1.10.10.10">
    <property type="entry name" value="Winged helix-like DNA-binding domain superfamily/Winged helix DNA-binding domain"/>
    <property type="match status" value="1"/>
</dbReference>
<keyword evidence="4" id="KW-0804">Transcription</keyword>
<dbReference type="SUPFAM" id="SSF53850">
    <property type="entry name" value="Periplasmic binding protein-like II"/>
    <property type="match status" value="1"/>
</dbReference>
<organism evidence="9 10">
    <name type="scientific">Rhizobium leguminosarum</name>
    <dbReference type="NCBI Taxonomy" id="384"/>
    <lineage>
        <taxon>Bacteria</taxon>
        <taxon>Pseudomonadati</taxon>
        <taxon>Pseudomonadota</taxon>
        <taxon>Alphaproteobacteria</taxon>
        <taxon>Hyphomicrobiales</taxon>
        <taxon>Rhizobiaceae</taxon>
        <taxon>Rhizobium/Agrobacterium group</taxon>
        <taxon>Rhizobium</taxon>
    </lineage>
</organism>
<protein>
    <recommendedName>
        <fullName evidence="6">HTH-type transcriptional regulator TtuA</fullName>
    </recommendedName>
    <alternativeName>
        <fullName evidence="7">Tartrate utilization transcriptional regulator</fullName>
    </alternativeName>
</protein>
<comment type="function">
    <text evidence="5">Transcriptional regulator of the ttuABCDE tartrate utilization operon.</text>
</comment>
<dbReference type="GO" id="GO:0043565">
    <property type="term" value="F:sequence-specific DNA binding"/>
    <property type="evidence" value="ECO:0007669"/>
    <property type="project" value="TreeGrafter"/>
</dbReference>
<dbReference type="CDD" id="cd08422">
    <property type="entry name" value="PBP2_CrgA_like"/>
    <property type="match status" value="1"/>
</dbReference>
<dbReference type="Proteomes" id="UP000238523">
    <property type="component" value="Chromosome"/>
</dbReference>
<dbReference type="Gene3D" id="3.40.190.290">
    <property type="match status" value="1"/>
</dbReference>
<dbReference type="FunFam" id="1.10.10.10:FF:000001">
    <property type="entry name" value="LysR family transcriptional regulator"/>
    <property type="match status" value="1"/>
</dbReference>
<name>A0A2K9Z516_RHILE</name>
<gene>
    <name evidence="9" type="ORF">CUJ84_Chr003009</name>
</gene>
<proteinExistence type="inferred from homology"/>
<dbReference type="InterPro" id="IPR000847">
    <property type="entry name" value="LysR_HTH_N"/>
</dbReference>
<dbReference type="AlphaFoldDB" id="A0A2K9Z516"/>
<dbReference type="PANTHER" id="PTHR30537:SF68">
    <property type="entry name" value="TRANSCRIPTIONAL REGULATOR-RELATED"/>
    <property type="match status" value="1"/>
</dbReference>
<dbReference type="GO" id="GO:0003700">
    <property type="term" value="F:DNA-binding transcription factor activity"/>
    <property type="evidence" value="ECO:0007669"/>
    <property type="project" value="InterPro"/>
</dbReference>
<sequence length="305" mass="34453">MQKSRMADLNDIAVFVKVAQYGSFSRAAHSLGMPVSTVSRKVTSLEEQLGVTLLQRTTRKLSLTAQGLAFCNRCSEPLAHLLDAEQMLSETQRKPEGLLKISVPVIFGQEVFYEFVSAFLKTYPKIQVDLFVTNLFLDLIAENIDLGIRFGDLKDSTIVAQRLGKSVRYLVAAPDYLKGRVLPLKPEDLKDHQCVLLNGRNGEAEWHLVSGRKTVRLHVSGPVSSRDFDAVSAFTYRGHGIGLLPSTYCDEQIRRGELIRLLPDWSSEEIFVHAVYPTRRFLPSRLQVFLDALKAWKTPLWLRLH</sequence>
<evidence type="ECO:0000256" key="6">
    <source>
        <dbReference type="ARBA" id="ARBA00067332"/>
    </source>
</evidence>
<evidence type="ECO:0000256" key="7">
    <source>
        <dbReference type="ARBA" id="ARBA00083243"/>
    </source>
</evidence>
<dbReference type="PANTHER" id="PTHR30537">
    <property type="entry name" value="HTH-TYPE TRANSCRIPTIONAL REGULATOR"/>
    <property type="match status" value="1"/>
</dbReference>
<dbReference type="Pfam" id="PF00126">
    <property type="entry name" value="HTH_1"/>
    <property type="match status" value="1"/>
</dbReference>
<dbReference type="Pfam" id="PF03466">
    <property type="entry name" value="LysR_substrate"/>
    <property type="match status" value="1"/>
</dbReference>
<reference evidence="9 10" key="1">
    <citation type="submission" date="2017-11" db="EMBL/GenBank/DDBJ databases">
        <title>Complete genome of Rhizobium leguminosarum Norway, an ineffective micro-symbiont.</title>
        <authorList>
            <person name="Hoffrichter A."/>
            <person name="Liang J."/>
            <person name="Brachmann A."/>
            <person name="Marin M."/>
        </authorList>
    </citation>
    <scope>NUCLEOTIDE SEQUENCE [LARGE SCALE GENOMIC DNA]</scope>
    <source>
        <strain evidence="9 10">Norway</strain>
    </source>
</reference>